<dbReference type="EMBL" id="FMJE01000004">
    <property type="protein sequence ID" value="SCM81814.1"/>
    <property type="molecule type" value="Genomic_DNA"/>
</dbReference>
<feature type="transmembrane region" description="Helical" evidence="1">
    <location>
        <begin position="236"/>
        <end position="254"/>
    </location>
</feature>
<dbReference type="SUPFAM" id="SSF48317">
    <property type="entry name" value="Acid phosphatase/Vanadium-dependent haloperoxidase"/>
    <property type="match status" value="1"/>
</dbReference>
<accession>A0A212LW23</accession>
<dbReference type="CDD" id="cd03392">
    <property type="entry name" value="PAP2_like_2"/>
    <property type="match status" value="1"/>
</dbReference>
<keyword evidence="1" id="KW-0472">Membrane</keyword>
<feature type="transmembrane region" description="Helical" evidence="1">
    <location>
        <begin position="261"/>
        <end position="281"/>
    </location>
</feature>
<name>A0A212LW23_9FIRM</name>
<evidence type="ECO:0000256" key="1">
    <source>
        <dbReference type="SAM" id="Phobius"/>
    </source>
</evidence>
<feature type="domain" description="Phosphatidic acid phosphatase type 2/haloperoxidase" evidence="2">
    <location>
        <begin position="261"/>
        <end position="372"/>
    </location>
</feature>
<dbReference type="SMART" id="SM00014">
    <property type="entry name" value="acidPPc"/>
    <property type="match status" value="1"/>
</dbReference>
<evidence type="ECO:0000259" key="2">
    <source>
        <dbReference type="SMART" id="SM00014"/>
    </source>
</evidence>
<feature type="transmembrane region" description="Helical" evidence="1">
    <location>
        <begin position="357"/>
        <end position="378"/>
    </location>
</feature>
<feature type="transmembrane region" description="Helical" evidence="1">
    <location>
        <begin position="6"/>
        <end position="31"/>
    </location>
</feature>
<protein>
    <submittedName>
        <fullName evidence="3">Phosphoesterase PA-phosphatase related protein</fullName>
    </submittedName>
</protein>
<sequence>MVTLRTGFFYMLIAILWSSAVLAGGISPVAVNGTAREHPDIFARESITVAAGQTVGKLLAEGADVIVEGKVTDGIILVDGNLTVKPGAWISGEVLVIGGTAAFSPAADLQETALVIPRQNFPLASLLAGSLIILAAAGLLILPAALWWFARLLKKVPFYNKVAAIFFTVQHQWPVLYIVGTLLISAMMLTAFVELAWETMFQQTTDVFDMVMIWLTRYFASPRVDQVMIFITDLGYGKPYFLIVSAIFLLILYLKRWREAAGLAICLAGGAVLNLLLKNLFERARPELFRLVEATGYSFPSGHAMVSLCFYGMAAFLLARGLKRWQGRVLVISAAGLLIAAIGVSRVYLGVHYPTDIAAGYAAGSMWLAFCISLLMWWEKER</sequence>
<dbReference type="InterPro" id="IPR000326">
    <property type="entry name" value="PAP2/HPO"/>
</dbReference>
<feature type="transmembrane region" description="Helical" evidence="1">
    <location>
        <begin position="126"/>
        <end position="150"/>
    </location>
</feature>
<dbReference type="RefSeq" id="WP_288184693.1">
    <property type="nucleotide sequence ID" value="NZ_LT608335.1"/>
</dbReference>
<dbReference type="Pfam" id="PF01569">
    <property type="entry name" value="PAP2"/>
    <property type="match status" value="1"/>
</dbReference>
<reference evidence="3" key="1">
    <citation type="submission" date="2016-08" db="EMBL/GenBank/DDBJ databases">
        <authorList>
            <person name="Seilhamer J.J."/>
        </authorList>
    </citation>
    <scope>NUCLEOTIDE SEQUENCE</scope>
    <source>
        <strain evidence="3">86</strain>
    </source>
</reference>
<gene>
    <name evidence="3" type="ORF">KL86SPO_40298</name>
</gene>
<feature type="transmembrane region" description="Helical" evidence="1">
    <location>
        <begin position="301"/>
        <end position="322"/>
    </location>
</feature>
<evidence type="ECO:0000313" key="3">
    <source>
        <dbReference type="EMBL" id="SCM81814.1"/>
    </source>
</evidence>
<keyword evidence="1" id="KW-0812">Transmembrane</keyword>
<feature type="transmembrane region" description="Helical" evidence="1">
    <location>
        <begin position="175"/>
        <end position="195"/>
    </location>
</feature>
<dbReference type="InterPro" id="IPR036938">
    <property type="entry name" value="PAP2/HPO_sf"/>
</dbReference>
<proteinExistence type="predicted"/>
<dbReference type="Gene3D" id="1.20.144.10">
    <property type="entry name" value="Phosphatidic acid phosphatase type 2/haloperoxidase"/>
    <property type="match status" value="2"/>
</dbReference>
<feature type="transmembrane region" description="Helical" evidence="1">
    <location>
        <begin position="329"/>
        <end position="351"/>
    </location>
</feature>
<dbReference type="PANTHER" id="PTHR14969">
    <property type="entry name" value="SPHINGOSINE-1-PHOSPHATE PHOSPHOHYDROLASE"/>
    <property type="match status" value="1"/>
</dbReference>
<organism evidence="3">
    <name type="scientific">uncultured Sporomusa sp</name>
    <dbReference type="NCBI Taxonomy" id="307249"/>
    <lineage>
        <taxon>Bacteria</taxon>
        <taxon>Bacillati</taxon>
        <taxon>Bacillota</taxon>
        <taxon>Negativicutes</taxon>
        <taxon>Selenomonadales</taxon>
        <taxon>Sporomusaceae</taxon>
        <taxon>Sporomusa</taxon>
        <taxon>environmental samples</taxon>
    </lineage>
</organism>
<dbReference type="AlphaFoldDB" id="A0A212LW23"/>
<keyword evidence="1" id="KW-1133">Transmembrane helix</keyword>
<dbReference type="PANTHER" id="PTHR14969:SF13">
    <property type="entry name" value="AT30094P"/>
    <property type="match status" value="1"/>
</dbReference>